<dbReference type="GO" id="GO:0046474">
    <property type="term" value="P:glycerophospholipid biosynthetic process"/>
    <property type="evidence" value="ECO:0007669"/>
    <property type="project" value="TreeGrafter"/>
</dbReference>
<keyword evidence="6 12" id="KW-1133">Transmembrane helix</keyword>
<dbReference type="EMBL" id="PPEA01000739">
    <property type="protein sequence ID" value="PQM44667.1"/>
    <property type="molecule type" value="Genomic_DNA"/>
</dbReference>
<evidence type="ECO:0000313" key="13">
    <source>
        <dbReference type="EMBL" id="PQM44667.1"/>
    </source>
</evidence>
<comment type="subcellular location">
    <subcellularLocation>
        <location evidence="1">Membrane</location>
        <topology evidence="1">Multi-pass membrane protein</topology>
    </subcellularLocation>
</comment>
<dbReference type="InterPro" id="IPR043130">
    <property type="entry name" value="CDP-OH_PTrfase_TM_dom"/>
</dbReference>
<evidence type="ECO:0000256" key="3">
    <source>
        <dbReference type="ARBA" id="ARBA00022516"/>
    </source>
</evidence>
<dbReference type="PROSITE" id="PS00379">
    <property type="entry name" value="CDP_ALCOHOL_P_TRANSF"/>
    <property type="match status" value="1"/>
</dbReference>
<gene>
    <name evidence="13" type="primary">pgsA1_2</name>
    <name evidence="13" type="ORF">C1Y40_05172</name>
</gene>
<evidence type="ECO:0000256" key="4">
    <source>
        <dbReference type="ARBA" id="ARBA00022679"/>
    </source>
</evidence>
<dbReference type="Proteomes" id="UP000238296">
    <property type="component" value="Unassembled WGS sequence"/>
</dbReference>
<evidence type="ECO:0000313" key="14">
    <source>
        <dbReference type="Proteomes" id="UP000238296"/>
    </source>
</evidence>
<evidence type="ECO:0000256" key="10">
    <source>
        <dbReference type="ARBA" id="ARBA00023264"/>
    </source>
</evidence>
<feature type="transmembrane region" description="Helical" evidence="12">
    <location>
        <begin position="179"/>
        <end position="204"/>
    </location>
</feature>
<dbReference type="GO" id="GO:0008444">
    <property type="term" value="F:CDP-diacylglycerol-glycerol-3-phosphate 3-phosphatidyltransferase activity"/>
    <property type="evidence" value="ECO:0007669"/>
    <property type="project" value="UniProtKB-EC"/>
</dbReference>
<dbReference type="Pfam" id="PF01066">
    <property type="entry name" value="CDP-OH_P_transf"/>
    <property type="match status" value="1"/>
</dbReference>
<accession>A0A2S8BDB8</accession>
<evidence type="ECO:0000256" key="1">
    <source>
        <dbReference type="ARBA" id="ARBA00004141"/>
    </source>
</evidence>
<evidence type="ECO:0000256" key="9">
    <source>
        <dbReference type="ARBA" id="ARBA00023209"/>
    </source>
</evidence>
<reference evidence="13 14" key="1">
    <citation type="journal article" date="2017" name="Int. J. Syst. Evol. Microbiol.">
        <title>Mycobacterium talmoniae sp. nov., a slowly growing mycobacterium isolated from human respiratory samples.</title>
        <authorList>
            <person name="Davidson R.M."/>
            <person name="DeGroote M.A."/>
            <person name="Marola J.L."/>
            <person name="Buss S."/>
            <person name="Jones V."/>
            <person name="McNeil M.R."/>
            <person name="Freifeld A.G."/>
            <person name="Elaine Epperson L."/>
            <person name="Hasan N.A."/>
            <person name="Jackson M."/>
            <person name="Iwen P.C."/>
            <person name="Salfinger M."/>
            <person name="Strong M."/>
        </authorList>
    </citation>
    <scope>NUCLEOTIDE SEQUENCE [LARGE SCALE GENOMIC DNA]</scope>
    <source>
        <strain evidence="13 14">ATCC BAA-2683</strain>
    </source>
</reference>
<evidence type="ECO:0000256" key="7">
    <source>
        <dbReference type="ARBA" id="ARBA00023098"/>
    </source>
</evidence>
<keyword evidence="4 11" id="KW-0808">Transferase</keyword>
<evidence type="ECO:0000256" key="12">
    <source>
        <dbReference type="SAM" id="Phobius"/>
    </source>
</evidence>
<keyword evidence="10" id="KW-1208">Phospholipid metabolism</keyword>
<proteinExistence type="inferred from homology"/>
<dbReference type="PANTHER" id="PTHR14269">
    <property type="entry name" value="CDP-DIACYLGLYCEROL--GLYCEROL-3-PHOSPHATE 3-PHOSPHATIDYLTRANSFERASE-RELATED"/>
    <property type="match status" value="1"/>
</dbReference>
<dbReference type="AlphaFoldDB" id="A0A2S8BDB8"/>
<dbReference type="PANTHER" id="PTHR14269:SF62">
    <property type="entry name" value="CDP-DIACYLGLYCEROL--GLYCEROL-3-PHOSPHATE 3-PHOSPHATIDYLTRANSFERASE 1, CHLOROPLASTIC"/>
    <property type="match status" value="1"/>
</dbReference>
<dbReference type="InterPro" id="IPR050324">
    <property type="entry name" value="CDP-alcohol_PTase-I"/>
</dbReference>
<keyword evidence="5 12" id="KW-0812">Transmembrane</keyword>
<organism evidence="13 14">
    <name type="scientific">Mycobacterium talmoniae</name>
    <dbReference type="NCBI Taxonomy" id="1858794"/>
    <lineage>
        <taxon>Bacteria</taxon>
        <taxon>Bacillati</taxon>
        <taxon>Actinomycetota</taxon>
        <taxon>Actinomycetes</taxon>
        <taxon>Mycobacteriales</taxon>
        <taxon>Mycobacteriaceae</taxon>
        <taxon>Mycobacterium</taxon>
    </lineage>
</organism>
<evidence type="ECO:0000256" key="6">
    <source>
        <dbReference type="ARBA" id="ARBA00022989"/>
    </source>
</evidence>
<evidence type="ECO:0000256" key="2">
    <source>
        <dbReference type="ARBA" id="ARBA00010441"/>
    </source>
</evidence>
<evidence type="ECO:0000256" key="8">
    <source>
        <dbReference type="ARBA" id="ARBA00023136"/>
    </source>
</evidence>
<sequence length="225" mass="24603">MQSAARDEEEPGNWARVTLMEPVDVDHRVLTVPNVLSVVRLLLIGVFLYLLLVPHADGWAVAILMFSGASDWADGKIARLLNQSSRLGMLLDPAVDRLYMLAVPIAMACRHLVPWWFIVVLLARDGLLAATLPVLRSRGLSALPVTYVGKAATFALMSGFPLVLLGQYDALWAVRACGWAFLIWGLGMYLWSFVVYLVQVVLVVRRLPKLGPTAAEALSGGTDHG</sequence>
<dbReference type="InterPro" id="IPR000462">
    <property type="entry name" value="CDP-OH_P_trans"/>
</dbReference>
<comment type="similarity">
    <text evidence="2 11">Belongs to the CDP-alcohol phosphatidyltransferase class-I family.</text>
</comment>
<keyword evidence="9" id="KW-0594">Phospholipid biosynthesis</keyword>
<evidence type="ECO:0000256" key="5">
    <source>
        <dbReference type="ARBA" id="ARBA00022692"/>
    </source>
</evidence>
<protein>
    <submittedName>
        <fullName evidence="13">CDP-diacylglycerol--glycerol-3-phosphate 3-phosphatidyl-transferase 1</fullName>
        <ecNumber evidence="13">2.7.8.5</ecNumber>
    </submittedName>
</protein>
<evidence type="ECO:0000256" key="11">
    <source>
        <dbReference type="RuleBase" id="RU003750"/>
    </source>
</evidence>
<comment type="caution">
    <text evidence="13">The sequence shown here is derived from an EMBL/GenBank/DDBJ whole genome shotgun (WGS) entry which is preliminary data.</text>
</comment>
<dbReference type="Gene3D" id="1.20.120.1760">
    <property type="match status" value="1"/>
</dbReference>
<keyword evidence="7" id="KW-0443">Lipid metabolism</keyword>
<keyword evidence="8 12" id="KW-0472">Membrane</keyword>
<keyword evidence="3" id="KW-0444">Lipid biosynthesis</keyword>
<dbReference type="InterPro" id="IPR048254">
    <property type="entry name" value="CDP_ALCOHOL_P_TRANSF_CS"/>
</dbReference>
<dbReference type="EC" id="2.7.8.5" evidence="13"/>
<name>A0A2S8BDB8_9MYCO</name>
<feature type="transmembrane region" description="Helical" evidence="12">
    <location>
        <begin position="41"/>
        <end position="66"/>
    </location>
</feature>
<dbReference type="GO" id="GO:0016020">
    <property type="term" value="C:membrane"/>
    <property type="evidence" value="ECO:0007669"/>
    <property type="project" value="UniProtKB-SubCell"/>
</dbReference>
<feature type="transmembrane region" description="Helical" evidence="12">
    <location>
        <begin position="147"/>
        <end position="167"/>
    </location>
</feature>